<comment type="caution">
    <text evidence="1">The sequence shown here is derived from an EMBL/GenBank/DDBJ whole genome shotgun (WGS) entry which is preliminary data.</text>
</comment>
<gene>
    <name evidence="1" type="ORF">F4821DRAFT_254441</name>
</gene>
<dbReference type="EMBL" id="MU394284">
    <property type="protein sequence ID" value="KAI6092317.1"/>
    <property type="molecule type" value="Genomic_DNA"/>
</dbReference>
<evidence type="ECO:0000313" key="2">
    <source>
        <dbReference type="Proteomes" id="UP001497680"/>
    </source>
</evidence>
<sequence length="91" mass="9797">MAVRHRNSGTAMSLQVAGGMANADDILQLPIRAHQNAAQWRGPQPTMTTVKEAVDSGQNFYSLAGVNLKPGAGTITGVMTELKLPRREHEE</sequence>
<accession>A0ACC0DHU5</accession>
<organism evidence="1 2">
    <name type="scientific">Hypoxylon rubiginosum</name>
    <dbReference type="NCBI Taxonomy" id="110542"/>
    <lineage>
        <taxon>Eukaryota</taxon>
        <taxon>Fungi</taxon>
        <taxon>Dikarya</taxon>
        <taxon>Ascomycota</taxon>
        <taxon>Pezizomycotina</taxon>
        <taxon>Sordariomycetes</taxon>
        <taxon>Xylariomycetidae</taxon>
        <taxon>Xylariales</taxon>
        <taxon>Hypoxylaceae</taxon>
        <taxon>Hypoxylon</taxon>
    </lineage>
</organism>
<protein>
    <submittedName>
        <fullName evidence="1">Uncharacterized protein</fullName>
    </submittedName>
</protein>
<dbReference type="Proteomes" id="UP001497680">
    <property type="component" value="Unassembled WGS sequence"/>
</dbReference>
<reference evidence="1 2" key="1">
    <citation type="journal article" date="2022" name="New Phytol.">
        <title>Ecological generalism drives hyperdiversity of secondary metabolite gene clusters in xylarialean endophytes.</title>
        <authorList>
            <person name="Franco M.E.E."/>
            <person name="Wisecaver J.H."/>
            <person name="Arnold A.E."/>
            <person name="Ju Y.M."/>
            <person name="Slot J.C."/>
            <person name="Ahrendt S."/>
            <person name="Moore L.P."/>
            <person name="Eastman K.E."/>
            <person name="Scott K."/>
            <person name="Konkel Z."/>
            <person name="Mondo S.J."/>
            <person name="Kuo A."/>
            <person name="Hayes R.D."/>
            <person name="Haridas S."/>
            <person name="Andreopoulos B."/>
            <person name="Riley R."/>
            <person name="LaButti K."/>
            <person name="Pangilinan J."/>
            <person name="Lipzen A."/>
            <person name="Amirebrahimi M."/>
            <person name="Yan J."/>
            <person name="Adam C."/>
            <person name="Keymanesh K."/>
            <person name="Ng V."/>
            <person name="Louie K."/>
            <person name="Northen T."/>
            <person name="Drula E."/>
            <person name="Henrissat B."/>
            <person name="Hsieh H.M."/>
            <person name="Youens-Clark K."/>
            <person name="Lutzoni F."/>
            <person name="Miadlikowska J."/>
            <person name="Eastwood D.C."/>
            <person name="Hamelin R.C."/>
            <person name="Grigoriev I.V."/>
            <person name="U'Ren J.M."/>
        </authorList>
    </citation>
    <scope>NUCLEOTIDE SEQUENCE [LARGE SCALE GENOMIC DNA]</scope>
    <source>
        <strain evidence="1 2">ER1909</strain>
    </source>
</reference>
<keyword evidence="2" id="KW-1185">Reference proteome</keyword>
<name>A0ACC0DHU5_9PEZI</name>
<proteinExistence type="predicted"/>
<evidence type="ECO:0000313" key="1">
    <source>
        <dbReference type="EMBL" id="KAI6092317.1"/>
    </source>
</evidence>